<dbReference type="Gene3D" id="2.160.20.80">
    <property type="entry name" value="E3 ubiquitin-protein ligase SopA"/>
    <property type="match status" value="1"/>
</dbReference>
<keyword evidence="3" id="KW-1185">Reference proteome</keyword>
<dbReference type="OrthoDB" id="2443807at2759"/>
<gene>
    <name evidence="2" type="primary">WDR31_6</name>
    <name evidence="2" type="ORF">BGZ97_002147</name>
</gene>
<proteinExistence type="predicted"/>
<organism evidence="2 3">
    <name type="scientific">Linnemannia gamsii</name>
    <dbReference type="NCBI Taxonomy" id="64522"/>
    <lineage>
        <taxon>Eukaryota</taxon>
        <taxon>Fungi</taxon>
        <taxon>Fungi incertae sedis</taxon>
        <taxon>Mucoromycota</taxon>
        <taxon>Mortierellomycotina</taxon>
        <taxon>Mortierellomycetes</taxon>
        <taxon>Mortierellales</taxon>
        <taxon>Mortierellaceae</taxon>
        <taxon>Linnemannia</taxon>
    </lineage>
</organism>
<dbReference type="SUPFAM" id="SSF141571">
    <property type="entry name" value="Pentapeptide repeat-like"/>
    <property type="match status" value="1"/>
</dbReference>
<evidence type="ECO:0000259" key="1">
    <source>
        <dbReference type="Pfam" id="PF05729"/>
    </source>
</evidence>
<dbReference type="Proteomes" id="UP000823405">
    <property type="component" value="Unassembled WGS sequence"/>
</dbReference>
<dbReference type="InterPro" id="IPR025662">
    <property type="entry name" value="Sigma_54_int_dom_ATP-bd_1"/>
</dbReference>
<dbReference type="EMBL" id="JAAAIN010001460">
    <property type="protein sequence ID" value="KAG0302867.1"/>
    <property type="molecule type" value="Genomic_DNA"/>
</dbReference>
<evidence type="ECO:0000313" key="3">
    <source>
        <dbReference type="Proteomes" id="UP000823405"/>
    </source>
</evidence>
<feature type="domain" description="NACHT" evidence="1">
    <location>
        <begin position="57"/>
        <end position="216"/>
    </location>
</feature>
<dbReference type="Pfam" id="PF00805">
    <property type="entry name" value="Pentapeptide"/>
    <property type="match status" value="1"/>
</dbReference>
<reference evidence="2" key="1">
    <citation type="journal article" date="2020" name="Fungal Divers.">
        <title>Resolving the Mortierellaceae phylogeny through synthesis of multi-gene phylogenetics and phylogenomics.</title>
        <authorList>
            <person name="Vandepol N."/>
            <person name="Liber J."/>
            <person name="Desiro A."/>
            <person name="Na H."/>
            <person name="Kennedy M."/>
            <person name="Barry K."/>
            <person name="Grigoriev I.V."/>
            <person name="Miller A.N."/>
            <person name="O'Donnell K."/>
            <person name="Stajich J.E."/>
            <person name="Bonito G."/>
        </authorList>
    </citation>
    <scope>NUCLEOTIDE SEQUENCE</scope>
    <source>
        <strain evidence="2">NVP60</strain>
    </source>
</reference>
<feature type="non-terminal residue" evidence="2">
    <location>
        <position position="549"/>
    </location>
</feature>
<name>A0A9P6UHJ2_9FUNG</name>
<dbReference type="InterPro" id="IPR027417">
    <property type="entry name" value="P-loop_NTPase"/>
</dbReference>
<dbReference type="Gene3D" id="3.40.50.300">
    <property type="entry name" value="P-loop containing nucleotide triphosphate hydrolases"/>
    <property type="match status" value="1"/>
</dbReference>
<dbReference type="AlphaFoldDB" id="A0A9P6UHJ2"/>
<sequence>APNVEITLNTLKMQRLGEYKQPVYIAPVAKPNLQAQDDTLSPLMEKVREFLAGSSQVMLILGDSGAGKSTYNRHLEHKLWEEYKPGDRIPLYINLPALDRPDKELVEEQLKAYDFSDDQIHELKLHRQFTLICDGYDESQLTSNLHTANFLNQPGKWDTKLLITCRSQYLGLDYQDRFVPKAADRYNLNVHDLFMEAAITPFSKEQIEDYVERYVPLEPRTWVKEDYMDKLETIPNLMDLVTNPFLLKLALEALPSVVQGRTDLSRLRFTRAQLYDNFALHWLAVNKRRLWDQKLGEVKSVAFEQLLDAGFEQYVIKFQQDLADAIFREQDGRPIVNYISKRDNTTWKATFFSVDPEIAILQEASLLSRAGTQFRFVHRSIQEYFYSRTICGPPDQSDEFGPHFHSDTRDIGNHPLSQRDLVPESSIIQFLVDRVRLHSDFKQHLLAFIEHSKTNEQAMRAAANAITILVKAGVRFNGADLRGIRVSGADLSGGEFDSAQLQDADLTEVNLAGSWIRQADLSKAQMEGAQFGELPFLKEDDGDSGAQRS</sequence>
<dbReference type="Pfam" id="PF05729">
    <property type="entry name" value="NACHT"/>
    <property type="match status" value="1"/>
</dbReference>
<dbReference type="PROSITE" id="PS00675">
    <property type="entry name" value="SIGMA54_INTERACT_1"/>
    <property type="match status" value="1"/>
</dbReference>
<comment type="caution">
    <text evidence="2">The sequence shown here is derived from an EMBL/GenBank/DDBJ whole genome shotgun (WGS) entry which is preliminary data.</text>
</comment>
<dbReference type="InterPro" id="IPR007111">
    <property type="entry name" value="NACHT_NTPase"/>
</dbReference>
<evidence type="ECO:0000313" key="2">
    <source>
        <dbReference type="EMBL" id="KAG0302867.1"/>
    </source>
</evidence>
<protein>
    <submittedName>
        <fullName evidence="2">WD_REPEATS_REGION domain-containing protein</fullName>
    </submittedName>
</protein>
<dbReference type="SUPFAM" id="SSF52540">
    <property type="entry name" value="P-loop containing nucleoside triphosphate hydrolases"/>
    <property type="match status" value="1"/>
</dbReference>
<dbReference type="InterPro" id="IPR001646">
    <property type="entry name" value="5peptide_repeat"/>
</dbReference>
<accession>A0A9P6UHJ2</accession>